<evidence type="ECO:0000256" key="8">
    <source>
        <dbReference type="ARBA" id="ARBA00022801"/>
    </source>
</evidence>
<evidence type="ECO:0000256" key="10">
    <source>
        <dbReference type="ARBA" id="ARBA00022984"/>
    </source>
</evidence>
<evidence type="ECO:0000256" key="6">
    <source>
        <dbReference type="ARBA" id="ARBA00022670"/>
    </source>
</evidence>
<evidence type="ECO:0000259" key="15">
    <source>
        <dbReference type="SMART" id="SM00936"/>
    </source>
</evidence>
<dbReference type="GO" id="GO:0004180">
    <property type="term" value="F:carboxypeptidase activity"/>
    <property type="evidence" value="ECO:0007669"/>
    <property type="project" value="UniProtKB-KW"/>
</dbReference>
<keyword evidence="10" id="KW-0573">Peptidoglycan synthesis</keyword>
<comment type="similarity">
    <text evidence="3 13">Belongs to the peptidase S11 family.</text>
</comment>
<keyword evidence="9" id="KW-0133">Cell shape</keyword>
<dbReference type="InterPro" id="IPR037167">
    <property type="entry name" value="Peptidase_S11_C_sf"/>
</dbReference>
<dbReference type="EMBL" id="BTFW01000001">
    <property type="protein sequence ID" value="GMM59988.1"/>
    <property type="molecule type" value="Genomic_DNA"/>
</dbReference>
<gene>
    <name evidence="16" type="ORF">NUTIK01_07650</name>
</gene>
<evidence type="ECO:0000256" key="5">
    <source>
        <dbReference type="ARBA" id="ARBA00022645"/>
    </source>
</evidence>
<dbReference type="Pfam" id="PF07943">
    <property type="entry name" value="PBP5_C"/>
    <property type="match status" value="1"/>
</dbReference>
<dbReference type="PRINTS" id="PR00725">
    <property type="entry name" value="DADACBPTASE1"/>
</dbReference>
<sequence>MRHLISVFARSGAVPALALTLAPVVAASPVLAASAAVSIDPARPPEVIAPIALLVDVNSGRVLFERQSHRRFVPASLTKIMTSYVAFELAAQGKLNLDTPFVMRPETFRQWHRVGSTMFLDNNSRTRAADLLEGIVTVSANDACIVLAEGIAGSVPGFTAMMNAKARALGMRDTHYNTPNGWMDEGRTYVSAADLATLSTALITRHPDLYARFYGREAMTWNGIAQQNHNPLYGVVAGADGVKTGFTNEAGYGLVGSAQRGGRRLMVVVGGYDKPQDRAREGAALLEWGFAAFDEKPLIAAGAHIGEAQVQGGTASSVGLVAPRAFAMLSPHGTTVRPSLAIRYKGPLHAPIAKGQDIATLVVRAPGQPEARLPLVAAENIGQGGVIDRLRDGFAAMVGR</sequence>
<dbReference type="Proteomes" id="UP001187221">
    <property type="component" value="Unassembled WGS sequence"/>
</dbReference>
<evidence type="ECO:0000256" key="12">
    <source>
        <dbReference type="ARBA" id="ARBA00034000"/>
    </source>
</evidence>
<evidence type="ECO:0000256" key="3">
    <source>
        <dbReference type="ARBA" id="ARBA00007164"/>
    </source>
</evidence>
<evidence type="ECO:0000256" key="2">
    <source>
        <dbReference type="ARBA" id="ARBA00004752"/>
    </source>
</evidence>
<dbReference type="SUPFAM" id="SSF69189">
    <property type="entry name" value="Penicillin-binding protein associated domain"/>
    <property type="match status" value="1"/>
</dbReference>
<dbReference type="EC" id="3.4.16.4" evidence="4"/>
<name>A0ABQ6P3Z6_9SPHN</name>
<reference evidence="16 17" key="1">
    <citation type="submission" date="2023-06" db="EMBL/GenBank/DDBJ databases">
        <title>Draft genome sequence of Novosphingobium sp. strain IK01.</title>
        <authorList>
            <person name="Hatamoto M."/>
            <person name="Ikarashi T."/>
            <person name="Yamaguchi T."/>
        </authorList>
    </citation>
    <scope>NUCLEOTIDE SEQUENCE [LARGE SCALE GENOMIC DNA]</scope>
    <source>
        <strain evidence="16 17">IK01</strain>
    </source>
</reference>
<evidence type="ECO:0000256" key="14">
    <source>
        <dbReference type="SAM" id="SignalP"/>
    </source>
</evidence>
<dbReference type="SMART" id="SM00936">
    <property type="entry name" value="PBP5_C"/>
    <property type="match status" value="1"/>
</dbReference>
<dbReference type="InterPro" id="IPR012907">
    <property type="entry name" value="Peptidase_S11_C"/>
</dbReference>
<dbReference type="PANTHER" id="PTHR21581">
    <property type="entry name" value="D-ALANYL-D-ALANINE CARBOXYPEPTIDASE"/>
    <property type="match status" value="1"/>
</dbReference>
<comment type="caution">
    <text evidence="16">The sequence shown here is derived from an EMBL/GenBank/DDBJ whole genome shotgun (WGS) entry which is preliminary data.</text>
</comment>
<proteinExistence type="inferred from homology"/>
<evidence type="ECO:0000313" key="16">
    <source>
        <dbReference type="EMBL" id="GMM59988.1"/>
    </source>
</evidence>
<accession>A0ABQ6P3Z6</accession>
<dbReference type="Gene3D" id="2.60.410.10">
    <property type="entry name" value="D-Ala-D-Ala carboxypeptidase, C-terminal domain"/>
    <property type="match status" value="1"/>
</dbReference>
<keyword evidence="7 14" id="KW-0732">Signal</keyword>
<evidence type="ECO:0000256" key="13">
    <source>
        <dbReference type="RuleBase" id="RU004016"/>
    </source>
</evidence>
<dbReference type="InterPro" id="IPR018044">
    <property type="entry name" value="Peptidase_S11"/>
</dbReference>
<evidence type="ECO:0000256" key="4">
    <source>
        <dbReference type="ARBA" id="ARBA00012448"/>
    </source>
</evidence>
<feature type="domain" description="Peptidase S11 D-Ala-D-Ala carboxypeptidase A C-terminal" evidence="15">
    <location>
        <begin position="293"/>
        <end position="383"/>
    </location>
</feature>
<dbReference type="RefSeq" id="WP_317973812.1">
    <property type="nucleotide sequence ID" value="NZ_BTFW01000001.1"/>
</dbReference>
<evidence type="ECO:0000256" key="7">
    <source>
        <dbReference type="ARBA" id="ARBA00022729"/>
    </source>
</evidence>
<comment type="pathway">
    <text evidence="2">Cell wall biogenesis; peptidoglycan biosynthesis.</text>
</comment>
<dbReference type="InterPro" id="IPR001967">
    <property type="entry name" value="Peptidase_S11_N"/>
</dbReference>
<keyword evidence="6" id="KW-0645">Protease</keyword>
<dbReference type="PANTHER" id="PTHR21581:SF6">
    <property type="entry name" value="TRAFFICKING PROTEIN PARTICLE COMPLEX SUBUNIT 12"/>
    <property type="match status" value="1"/>
</dbReference>
<dbReference type="Gene3D" id="3.40.710.10">
    <property type="entry name" value="DD-peptidase/beta-lactamase superfamily"/>
    <property type="match status" value="1"/>
</dbReference>
<evidence type="ECO:0000256" key="11">
    <source>
        <dbReference type="ARBA" id="ARBA00023316"/>
    </source>
</evidence>
<evidence type="ECO:0000256" key="1">
    <source>
        <dbReference type="ARBA" id="ARBA00003217"/>
    </source>
</evidence>
<dbReference type="InterPro" id="IPR015956">
    <property type="entry name" value="Peniciliin-bd_prot_C_sf"/>
</dbReference>
<organism evidence="16 17">
    <name type="scientific">Novosphingobium pituita</name>
    <dbReference type="NCBI Taxonomy" id="3056842"/>
    <lineage>
        <taxon>Bacteria</taxon>
        <taxon>Pseudomonadati</taxon>
        <taxon>Pseudomonadota</taxon>
        <taxon>Alphaproteobacteria</taxon>
        <taxon>Sphingomonadales</taxon>
        <taxon>Sphingomonadaceae</taxon>
        <taxon>Novosphingobium</taxon>
    </lineage>
</organism>
<comment type="catalytic activity">
    <reaction evidence="12">
        <text>Preferential cleavage: (Ac)2-L-Lys-D-Ala-|-D-Ala. Also transpeptidation of peptidyl-alanyl moieties that are N-acyl substituents of D-alanine.</text>
        <dbReference type="EC" id="3.4.16.4"/>
    </reaction>
</comment>
<keyword evidence="8" id="KW-0378">Hydrolase</keyword>
<keyword evidence="5 16" id="KW-0121">Carboxypeptidase</keyword>
<feature type="signal peptide" evidence="14">
    <location>
        <begin position="1"/>
        <end position="32"/>
    </location>
</feature>
<dbReference type="Pfam" id="PF00768">
    <property type="entry name" value="Peptidase_S11"/>
    <property type="match status" value="1"/>
</dbReference>
<dbReference type="SUPFAM" id="SSF56601">
    <property type="entry name" value="beta-lactamase/transpeptidase-like"/>
    <property type="match status" value="1"/>
</dbReference>
<evidence type="ECO:0000256" key="9">
    <source>
        <dbReference type="ARBA" id="ARBA00022960"/>
    </source>
</evidence>
<dbReference type="InterPro" id="IPR012338">
    <property type="entry name" value="Beta-lactam/transpept-like"/>
</dbReference>
<keyword evidence="11" id="KW-0961">Cell wall biogenesis/degradation</keyword>
<keyword evidence="17" id="KW-1185">Reference proteome</keyword>
<protein>
    <recommendedName>
        <fullName evidence="4">serine-type D-Ala-D-Ala carboxypeptidase</fullName>
        <ecNumber evidence="4">3.4.16.4</ecNumber>
    </recommendedName>
</protein>
<evidence type="ECO:0000313" key="17">
    <source>
        <dbReference type="Proteomes" id="UP001187221"/>
    </source>
</evidence>
<comment type="function">
    <text evidence="1">Removes C-terminal D-alanyl residues from sugar-peptide cell wall precursors.</text>
</comment>
<feature type="chain" id="PRO_5047125981" description="serine-type D-Ala-D-Ala carboxypeptidase" evidence="14">
    <location>
        <begin position="33"/>
        <end position="400"/>
    </location>
</feature>